<dbReference type="AlphaFoldDB" id="A0A4R5EVX9"/>
<dbReference type="OrthoDB" id="9814509at2"/>
<dbReference type="GO" id="GO:0019634">
    <property type="term" value="P:organic phosphonate metabolic process"/>
    <property type="evidence" value="ECO:0007669"/>
    <property type="project" value="InterPro"/>
</dbReference>
<name>A0A4R5EVX9_9RHOB</name>
<gene>
    <name evidence="1" type="primary">phnH</name>
    <name evidence="1" type="ORF">E1B25_08625</name>
</gene>
<dbReference type="PIRSF" id="PIRSF020680">
    <property type="entry name" value="PhnH"/>
    <property type="match status" value="1"/>
</dbReference>
<keyword evidence="2" id="KW-1185">Reference proteome</keyword>
<keyword evidence="1" id="KW-0456">Lyase</keyword>
<dbReference type="GO" id="GO:0016829">
    <property type="term" value="F:lyase activity"/>
    <property type="evidence" value="ECO:0007669"/>
    <property type="project" value="UniProtKB-KW"/>
</dbReference>
<sequence>MNVSENRAAHGAFGGGFADPAIESAFAFRTAMSVMAKPGEIRALDTAHPPAPLSSAAGTLLLTLCDPETGVFLAGACDTPEMRGWLAFHTGAPVVGADRAEFAVGRWADLVPLDHYRIGTPEYPDRSATLIVEVDTLEAAGATLRGPGIKDSATLSLPDPAAMAGNAMLFPLGLDFFLTCGGRIAALPRSTQISEG</sequence>
<dbReference type="Proteomes" id="UP000294662">
    <property type="component" value="Unassembled WGS sequence"/>
</dbReference>
<dbReference type="Gene3D" id="3.40.50.11310">
    <property type="entry name" value="Bacterial phosphonate metabolism protein PhnH"/>
    <property type="match status" value="1"/>
</dbReference>
<dbReference type="Pfam" id="PF05845">
    <property type="entry name" value="PhnH"/>
    <property type="match status" value="1"/>
</dbReference>
<dbReference type="NCBIfam" id="TIGR03292">
    <property type="entry name" value="PhnH_redo"/>
    <property type="match status" value="1"/>
</dbReference>
<dbReference type="InterPro" id="IPR038058">
    <property type="entry name" value="PhnH-like_sp"/>
</dbReference>
<dbReference type="SUPFAM" id="SSF159709">
    <property type="entry name" value="PhnH-like"/>
    <property type="match status" value="1"/>
</dbReference>
<evidence type="ECO:0000313" key="1">
    <source>
        <dbReference type="EMBL" id="TDE39061.1"/>
    </source>
</evidence>
<protein>
    <submittedName>
        <fullName evidence="1">Phosphonate C-P lyase system protein PhnH</fullName>
    </submittedName>
</protein>
<accession>A0A4R5EVX9</accession>
<reference evidence="1 2" key="1">
    <citation type="submission" date="2019-03" db="EMBL/GenBank/DDBJ databases">
        <authorList>
            <person name="Zhang S."/>
        </authorList>
    </citation>
    <scope>NUCLEOTIDE SEQUENCE [LARGE SCALE GENOMIC DNA]</scope>
    <source>
        <strain evidence="1 2">S4J41</strain>
    </source>
</reference>
<dbReference type="RefSeq" id="WP_132828407.1">
    <property type="nucleotide sequence ID" value="NZ_SMFP01000004.1"/>
</dbReference>
<organism evidence="1 2">
    <name type="scientific">Antarcticimicrobium sediminis</name>
    <dbReference type="NCBI Taxonomy" id="2546227"/>
    <lineage>
        <taxon>Bacteria</taxon>
        <taxon>Pseudomonadati</taxon>
        <taxon>Pseudomonadota</taxon>
        <taxon>Alphaproteobacteria</taxon>
        <taxon>Rhodobacterales</taxon>
        <taxon>Paracoccaceae</taxon>
        <taxon>Antarcticimicrobium</taxon>
    </lineage>
</organism>
<comment type="caution">
    <text evidence="1">The sequence shown here is derived from an EMBL/GenBank/DDBJ whole genome shotgun (WGS) entry which is preliminary data.</text>
</comment>
<dbReference type="EMBL" id="SMFP01000004">
    <property type="protein sequence ID" value="TDE39061.1"/>
    <property type="molecule type" value="Genomic_DNA"/>
</dbReference>
<proteinExistence type="predicted"/>
<evidence type="ECO:0000313" key="2">
    <source>
        <dbReference type="Proteomes" id="UP000294662"/>
    </source>
</evidence>
<dbReference type="InterPro" id="IPR008772">
    <property type="entry name" value="Phosphonate_metab_PhnH"/>
</dbReference>